<evidence type="ECO:0000256" key="1">
    <source>
        <dbReference type="ARBA" id="ARBA00006524"/>
    </source>
</evidence>
<dbReference type="GO" id="GO:0006364">
    <property type="term" value="P:rRNA processing"/>
    <property type="evidence" value="ECO:0007669"/>
    <property type="project" value="UniProtKB-KW"/>
</dbReference>
<name>A0A7S1YUZ3_9STRA</name>
<dbReference type="InterPro" id="IPR019398">
    <property type="entry name" value="Pre-rRNA_process_TSR2"/>
</dbReference>
<evidence type="ECO:0000313" key="4">
    <source>
        <dbReference type="EMBL" id="CAD9320089.1"/>
    </source>
</evidence>
<dbReference type="EMBL" id="HBGN01008973">
    <property type="protein sequence ID" value="CAD9320089.1"/>
    <property type="molecule type" value="Transcribed_RNA"/>
</dbReference>
<evidence type="ECO:0000256" key="2">
    <source>
        <dbReference type="ARBA" id="ARBA00022552"/>
    </source>
</evidence>
<organism evidence="4">
    <name type="scientific">Ditylum brightwellii</name>
    <dbReference type="NCBI Taxonomy" id="49249"/>
    <lineage>
        <taxon>Eukaryota</taxon>
        <taxon>Sar</taxon>
        <taxon>Stramenopiles</taxon>
        <taxon>Ochrophyta</taxon>
        <taxon>Bacillariophyta</taxon>
        <taxon>Mediophyceae</taxon>
        <taxon>Lithodesmiophycidae</taxon>
        <taxon>Lithodesmiales</taxon>
        <taxon>Lithodesmiaceae</taxon>
        <taxon>Ditylum</taxon>
    </lineage>
</organism>
<proteinExistence type="inferred from homology"/>
<dbReference type="PANTHER" id="PTHR21250">
    <property type="entry name" value="PRE-RRNA-PROCESSING PROTEIN TSR2 HOMOLOG"/>
    <property type="match status" value="1"/>
</dbReference>
<gene>
    <name evidence="4" type="ORF">DBRI1063_LOCUS5763</name>
</gene>
<keyword evidence="2" id="KW-0698">rRNA processing</keyword>
<dbReference type="Pfam" id="PF10273">
    <property type="entry name" value="WGG"/>
    <property type="match status" value="1"/>
</dbReference>
<feature type="region of interest" description="Disordered" evidence="3">
    <location>
        <begin position="182"/>
        <end position="228"/>
    </location>
</feature>
<sequence>MATPTATAANAMDEFRAGITAILRSWSALRTAVEQDWGGFDTFQKAEDLRQNILTQFDGSSPTPRMTIDELEDNLIFYMEEEFSIVLEDRSERQVAETIWRMYEECGRGEFHLVRQVVASAIQKEAAEKGQKVVVQTEGEIDEDSDDDEAVMAVDMDAMEQQAATVVTFNDALSYASAPLFGNGPSATKAATNAPPPRQLGEAKPEKIAPELDEDGFAPVAPKRRGRR</sequence>
<comment type="similarity">
    <text evidence="1">Belongs to the TSR2 family.</text>
</comment>
<reference evidence="4" key="1">
    <citation type="submission" date="2021-01" db="EMBL/GenBank/DDBJ databases">
        <authorList>
            <person name="Corre E."/>
            <person name="Pelletier E."/>
            <person name="Niang G."/>
            <person name="Scheremetjew M."/>
            <person name="Finn R."/>
            <person name="Kale V."/>
            <person name="Holt S."/>
            <person name="Cochrane G."/>
            <person name="Meng A."/>
            <person name="Brown T."/>
            <person name="Cohen L."/>
        </authorList>
    </citation>
    <scope>NUCLEOTIDE SEQUENCE</scope>
    <source>
        <strain evidence="4">Pop2</strain>
    </source>
</reference>
<evidence type="ECO:0008006" key="5">
    <source>
        <dbReference type="Google" id="ProtNLM"/>
    </source>
</evidence>
<dbReference type="AlphaFoldDB" id="A0A7S1YUZ3"/>
<protein>
    <recommendedName>
        <fullName evidence="5">Pre-rRNA-processing protein TSR2 homolog</fullName>
    </recommendedName>
</protein>
<feature type="compositionally biased region" description="Basic and acidic residues" evidence="3">
    <location>
        <begin position="201"/>
        <end position="210"/>
    </location>
</feature>
<evidence type="ECO:0000256" key="3">
    <source>
        <dbReference type="SAM" id="MobiDB-lite"/>
    </source>
</evidence>
<accession>A0A7S1YUZ3</accession>